<gene>
    <name evidence="1" type="ORF">CCMP2556_LOCUS1602</name>
</gene>
<reference evidence="1 2" key="1">
    <citation type="submission" date="2024-02" db="EMBL/GenBank/DDBJ databases">
        <authorList>
            <person name="Chen Y."/>
            <person name="Shah S."/>
            <person name="Dougan E. K."/>
            <person name="Thang M."/>
            <person name="Chan C."/>
        </authorList>
    </citation>
    <scope>NUCLEOTIDE SEQUENCE [LARGE SCALE GENOMIC DNA]</scope>
</reference>
<evidence type="ECO:0000313" key="2">
    <source>
        <dbReference type="Proteomes" id="UP001642484"/>
    </source>
</evidence>
<dbReference type="Proteomes" id="UP001642484">
    <property type="component" value="Unassembled WGS sequence"/>
</dbReference>
<organism evidence="1 2">
    <name type="scientific">Durusdinium trenchii</name>
    <dbReference type="NCBI Taxonomy" id="1381693"/>
    <lineage>
        <taxon>Eukaryota</taxon>
        <taxon>Sar</taxon>
        <taxon>Alveolata</taxon>
        <taxon>Dinophyceae</taxon>
        <taxon>Suessiales</taxon>
        <taxon>Symbiodiniaceae</taxon>
        <taxon>Durusdinium</taxon>
    </lineage>
</organism>
<sequence>MNPEPQRVLSKIHQNPITRTPLIQQLDCSRQRTWCMPNAPNVSICSLDGHYMKQMKKELTKISSAAYANANAGCFWPSGAAFGVRKTTLHPTAQNTKPVVSFFTRMLSQMYRCAWYSA</sequence>
<dbReference type="EMBL" id="CAXAMN010000536">
    <property type="protein sequence ID" value="CAK8989284.1"/>
    <property type="molecule type" value="Genomic_DNA"/>
</dbReference>
<comment type="caution">
    <text evidence="1">The sequence shown here is derived from an EMBL/GenBank/DDBJ whole genome shotgun (WGS) entry which is preliminary data.</text>
</comment>
<accession>A0ABP0HJE9</accession>
<name>A0ABP0HJE9_9DINO</name>
<evidence type="ECO:0000313" key="1">
    <source>
        <dbReference type="EMBL" id="CAK8989284.1"/>
    </source>
</evidence>
<protein>
    <submittedName>
        <fullName evidence="1">Uncharacterized protein</fullName>
    </submittedName>
</protein>
<proteinExistence type="predicted"/>
<keyword evidence="2" id="KW-1185">Reference proteome</keyword>